<reference evidence="2 3" key="1">
    <citation type="journal article" date="2022" name="Allergy">
        <title>Genome assembly and annotation of Periplaneta americana reveal a comprehensive cockroach allergen profile.</title>
        <authorList>
            <person name="Wang L."/>
            <person name="Xiong Q."/>
            <person name="Saelim N."/>
            <person name="Wang L."/>
            <person name="Nong W."/>
            <person name="Wan A.T."/>
            <person name="Shi M."/>
            <person name="Liu X."/>
            <person name="Cao Q."/>
            <person name="Hui J.H.L."/>
            <person name="Sookrung N."/>
            <person name="Leung T.F."/>
            <person name="Tungtrongchitr A."/>
            <person name="Tsui S.K.W."/>
        </authorList>
    </citation>
    <scope>NUCLEOTIDE SEQUENCE [LARGE SCALE GENOMIC DNA]</scope>
    <source>
        <strain evidence="2">PWHHKU_190912</strain>
    </source>
</reference>
<accession>A0ABQ8SQI0</accession>
<gene>
    <name evidence="2" type="ORF">ANN_18803</name>
</gene>
<evidence type="ECO:0000313" key="3">
    <source>
        <dbReference type="Proteomes" id="UP001148838"/>
    </source>
</evidence>
<dbReference type="EMBL" id="JAJSOF020000023">
    <property type="protein sequence ID" value="KAJ4436173.1"/>
    <property type="molecule type" value="Genomic_DNA"/>
</dbReference>
<feature type="domain" description="DUF4817" evidence="1">
    <location>
        <begin position="122"/>
        <end position="163"/>
    </location>
</feature>
<organism evidence="2 3">
    <name type="scientific">Periplaneta americana</name>
    <name type="common">American cockroach</name>
    <name type="synonym">Blatta americana</name>
    <dbReference type="NCBI Taxonomy" id="6978"/>
    <lineage>
        <taxon>Eukaryota</taxon>
        <taxon>Metazoa</taxon>
        <taxon>Ecdysozoa</taxon>
        <taxon>Arthropoda</taxon>
        <taxon>Hexapoda</taxon>
        <taxon>Insecta</taxon>
        <taxon>Pterygota</taxon>
        <taxon>Neoptera</taxon>
        <taxon>Polyneoptera</taxon>
        <taxon>Dictyoptera</taxon>
        <taxon>Blattodea</taxon>
        <taxon>Blattoidea</taxon>
        <taxon>Blattidae</taxon>
        <taxon>Blattinae</taxon>
        <taxon>Periplaneta</taxon>
    </lineage>
</organism>
<dbReference type="Proteomes" id="UP001148838">
    <property type="component" value="Unassembled WGS sequence"/>
</dbReference>
<proteinExistence type="predicted"/>
<comment type="caution">
    <text evidence="2">The sequence shown here is derived from an EMBL/GenBank/DDBJ whole genome shotgun (WGS) entry which is preliminary data.</text>
</comment>
<evidence type="ECO:0000313" key="2">
    <source>
        <dbReference type="EMBL" id="KAJ4436173.1"/>
    </source>
</evidence>
<name>A0ABQ8SQI0_PERAM</name>
<keyword evidence="3" id="KW-1185">Reference proteome</keyword>
<dbReference type="Pfam" id="PF16087">
    <property type="entry name" value="DUF4817"/>
    <property type="match status" value="1"/>
</dbReference>
<sequence length="166" mass="19271">MHVNVIKGYLKLVETINYRIGWLQDGSAFRTGRNETTHAARIGRPFICDEQVELVRDHLAVNHCSTVRELSIECKYRKRERGSTCRDVNVWAMKRLLNLVMVPSVAAAVEWGEFPLQLDDSYVRTESSLAVRRLFQEKFPDDRVLNRDTIHKLVNKFREKGSVPDK</sequence>
<dbReference type="InterPro" id="IPR032135">
    <property type="entry name" value="DUF4817"/>
</dbReference>
<protein>
    <recommendedName>
        <fullName evidence="1">DUF4817 domain-containing protein</fullName>
    </recommendedName>
</protein>
<evidence type="ECO:0000259" key="1">
    <source>
        <dbReference type="Pfam" id="PF16087"/>
    </source>
</evidence>